<dbReference type="InterPro" id="IPR007060">
    <property type="entry name" value="FtsL/DivIC"/>
</dbReference>
<evidence type="ECO:0000256" key="8">
    <source>
        <dbReference type="NCBIfam" id="TIGR02209"/>
    </source>
</evidence>
<evidence type="ECO:0000256" key="2">
    <source>
        <dbReference type="ARBA" id="ARBA00022618"/>
    </source>
</evidence>
<organism evidence="11 12">
    <name type="scientific">Tenuibacillus multivorans</name>
    <dbReference type="NCBI Taxonomy" id="237069"/>
    <lineage>
        <taxon>Bacteria</taxon>
        <taxon>Bacillati</taxon>
        <taxon>Bacillota</taxon>
        <taxon>Bacilli</taxon>
        <taxon>Bacillales</taxon>
        <taxon>Bacillaceae</taxon>
        <taxon>Tenuibacillus</taxon>
    </lineage>
</organism>
<dbReference type="EMBL" id="FNIG01000002">
    <property type="protein sequence ID" value="SDN04856.1"/>
    <property type="molecule type" value="Genomic_DNA"/>
</dbReference>
<sequence length="124" mass="14183">MAAEEIRKYSVMPERKVRTTPSPKKQKQPKRKSWFSKGEKVLYTSGLVIVSIAMVFTVQYSSSVDSLNRDVQQMNQEIEQLQSENTSLRAEVKQMSKPSRIWSIAEEHGLTIKNAEVKQASHTN</sequence>
<evidence type="ECO:0000256" key="10">
    <source>
        <dbReference type="SAM" id="MobiDB-lite"/>
    </source>
</evidence>
<evidence type="ECO:0000313" key="12">
    <source>
        <dbReference type="Proteomes" id="UP000199334"/>
    </source>
</evidence>
<dbReference type="GO" id="GO:0032153">
    <property type="term" value="C:cell division site"/>
    <property type="evidence" value="ECO:0007669"/>
    <property type="project" value="UniProtKB-UniRule"/>
</dbReference>
<dbReference type="OrthoDB" id="2973386at2"/>
<feature type="transmembrane region" description="Helical" evidence="7">
    <location>
        <begin position="41"/>
        <end position="60"/>
    </location>
</feature>
<dbReference type="HAMAP" id="MF_00910">
    <property type="entry name" value="FtsL"/>
    <property type="match status" value="1"/>
</dbReference>
<keyword evidence="6 7" id="KW-0131">Cell cycle</keyword>
<evidence type="ECO:0000256" key="5">
    <source>
        <dbReference type="ARBA" id="ARBA00023136"/>
    </source>
</evidence>
<dbReference type="RefSeq" id="WP_093855765.1">
    <property type="nucleotide sequence ID" value="NZ_BJVZ01000001.1"/>
</dbReference>
<dbReference type="Proteomes" id="UP000199334">
    <property type="component" value="Unassembled WGS sequence"/>
</dbReference>
<evidence type="ECO:0000256" key="6">
    <source>
        <dbReference type="ARBA" id="ARBA00023306"/>
    </source>
</evidence>
<feature type="compositionally biased region" description="Basic and acidic residues" evidence="10">
    <location>
        <begin position="1"/>
        <end position="17"/>
    </location>
</feature>
<dbReference type="STRING" id="237069.SAMN05216498_1267"/>
<comment type="function">
    <text evidence="7">Essential cell division protein.</text>
</comment>
<name>A0A1G9Y896_9BACI</name>
<proteinExistence type="inferred from homology"/>
<dbReference type="InterPro" id="IPR011922">
    <property type="entry name" value="Cell_div_FtsL"/>
</dbReference>
<keyword evidence="2 7" id="KW-0132">Cell division</keyword>
<evidence type="ECO:0000256" key="4">
    <source>
        <dbReference type="ARBA" id="ARBA00022989"/>
    </source>
</evidence>
<feature type="compositionally biased region" description="Basic residues" evidence="10">
    <location>
        <begin position="24"/>
        <end position="33"/>
    </location>
</feature>
<reference evidence="11 12" key="1">
    <citation type="submission" date="2016-10" db="EMBL/GenBank/DDBJ databases">
        <authorList>
            <person name="de Groot N.N."/>
        </authorList>
    </citation>
    <scope>NUCLEOTIDE SEQUENCE [LARGE SCALE GENOMIC DNA]</scope>
    <source>
        <strain evidence="11 12">CGMCC 1.3442</strain>
    </source>
</reference>
<keyword evidence="3 7" id="KW-0812">Transmembrane</keyword>
<dbReference type="GO" id="GO:0043093">
    <property type="term" value="P:FtsZ-dependent cytokinesis"/>
    <property type="evidence" value="ECO:0007669"/>
    <property type="project" value="UniProtKB-UniRule"/>
</dbReference>
<keyword evidence="4 7" id="KW-1133">Transmembrane helix</keyword>
<comment type="similarity">
    <text evidence="7">Belongs to the FtsL family.</text>
</comment>
<gene>
    <name evidence="7" type="primary">ftsL</name>
    <name evidence="11" type="ORF">SAMN05216498_1267</name>
</gene>
<dbReference type="AlphaFoldDB" id="A0A1G9Y896"/>
<keyword evidence="1 7" id="KW-1003">Cell membrane</keyword>
<keyword evidence="9" id="KW-0175">Coiled coil</keyword>
<accession>A0A1G9Y896</accession>
<dbReference type="Gene3D" id="1.20.5.190">
    <property type="match status" value="1"/>
</dbReference>
<dbReference type="Pfam" id="PF04977">
    <property type="entry name" value="DivIC"/>
    <property type="match status" value="1"/>
</dbReference>
<feature type="region of interest" description="Disordered" evidence="10">
    <location>
        <begin position="1"/>
        <end position="33"/>
    </location>
</feature>
<dbReference type="GO" id="GO:0005886">
    <property type="term" value="C:plasma membrane"/>
    <property type="evidence" value="ECO:0007669"/>
    <property type="project" value="UniProtKB-SubCell"/>
</dbReference>
<evidence type="ECO:0000313" key="11">
    <source>
        <dbReference type="EMBL" id="SDN04856.1"/>
    </source>
</evidence>
<protein>
    <recommendedName>
        <fullName evidence="7 8">Cell division protein FtsL</fullName>
    </recommendedName>
</protein>
<feature type="coiled-coil region" evidence="9">
    <location>
        <begin position="64"/>
        <end position="91"/>
    </location>
</feature>
<comment type="subcellular location">
    <subcellularLocation>
        <location evidence="7">Cell membrane</location>
        <topology evidence="7">Single-pass type II membrane protein</topology>
    </subcellularLocation>
    <text evidence="7">Localizes to the division septum where it forms a ring structure.</text>
</comment>
<keyword evidence="5 7" id="KW-0472">Membrane</keyword>
<evidence type="ECO:0000256" key="9">
    <source>
        <dbReference type="SAM" id="Coils"/>
    </source>
</evidence>
<dbReference type="NCBIfam" id="TIGR02209">
    <property type="entry name" value="ftsL_broad"/>
    <property type="match status" value="1"/>
</dbReference>
<evidence type="ECO:0000256" key="3">
    <source>
        <dbReference type="ARBA" id="ARBA00022692"/>
    </source>
</evidence>
<evidence type="ECO:0000256" key="1">
    <source>
        <dbReference type="ARBA" id="ARBA00022475"/>
    </source>
</evidence>
<evidence type="ECO:0000256" key="7">
    <source>
        <dbReference type="HAMAP-Rule" id="MF_00910"/>
    </source>
</evidence>
<keyword evidence="12" id="KW-1185">Reference proteome</keyword>